<evidence type="ECO:0000313" key="5">
    <source>
        <dbReference type="EMBL" id="KAK3269235.1"/>
    </source>
</evidence>
<feature type="compositionally biased region" description="Polar residues" evidence="3">
    <location>
        <begin position="13"/>
        <end position="47"/>
    </location>
</feature>
<dbReference type="Gene3D" id="1.10.238.10">
    <property type="entry name" value="EF-hand"/>
    <property type="match status" value="2"/>
</dbReference>
<dbReference type="AlphaFoldDB" id="A0AAE0G118"/>
<feature type="region of interest" description="Disordered" evidence="3">
    <location>
        <begin position="1"/>
        <end position="57"/>
    </location>
</feature>
<comment type="caution">
    <text evidence="5">The sequence shown here is derived from an EMBL/GenBank/DDBJ whole genome shotgun (WGS) entry which is preliminary data.</text>
</comment>
<dbReference type="GO" id="GO:0005509">
    <property type="term" value="F:calcium ion binding"/>
    <property type="evidence" value="ECO:0007669"/>
    <property type="project" value="InterPro"/>
</dbReference>
<dbReference type="SMART" id="SM00054">
    <property type="entry name" value="EFh"/>
    <property type="match status" value="4"/>
</dbReference>
<feature type="domain" description="EF-hand" evidence="4">
    <location>
        <begin position="279"/>
        <end position="314"/>
    </location>
</feature>
<dbReference type="PANTHER" id="PTHR46311:SF5">
    <property type="entry name" value="EF-HAND DOMAIN-CONTAINING PROTEIN"/>
    <property type="match status" value="1"/>
</dbReference>
<dbReference type="Pfam" id="PF13499">
    <property type="entry name" value="EF-hand_7"/>
    <property type="match status" value="1"/>
</dbReference>
<dbReference type="GO" id="GO:0032588">
    <property type="term" value="C:trans-Golgi network membrane"/>
    <property type="evidence" value="ECO:0007669"/>
    <property type="project" value="TreeGrafter"/>
</dbReference>
<evidence type="ECO:0000313" key="6">
    <source>
        <dbReference type="Proteomes" id="UP001190700"/>
    </source>
</evidence>
<dbReference type="InterPro" id="IPR011992">
    <property type="entry name" value="EF-hand-dom_pair"/>
</dbReference>
<dbReference type="SUPFAM" id="SSF47473">
    <property type="entry name" value="EF-hand"/>
    <property type="match status" value="1"/>
</dbReference>
<sequence>MGGCNSTRRDAASVTTDAPSAGDMSQNSSASRQDSGSKSSTGVQHSVSEPIRTKRKSVLKVMNIDSSGETVNDAAQQGSNVEQTHKTAVLGRKSRVAIRRASLLMAEKRRSPGLGVKEGQVETVIGREELEELLQDFKKCDRGTKGYLTQEDVGNMMQQEQGDYPLAEELELMMKFLDLDSDGQVTFNEYVSAVTASPIDESTDAARAKSRASRRCTASIISVRNVIDSKASNEEVGLPEPSVFTVETLETIEDLLSPIEPEESSESEEKLPVTEIDDEELAELKRDFIEMNLSGSGYLSRDEVKVMMYKESKGQKPTEEQVEKMFCWLDGNWGDGRINFEKYVIALTTSSPPG</sequence>
<dbReference type="PROSITE" id="PS00018">
    <property type="entry name" value="EF_HAND_1"/>
    <property type="match status" value="1"/>
</dbReference>
<proteinExistence type="predicted"/>
<organism evidence="5 6">
    <name type="scientific">Cymbomonas tetramitiformis</name>
    <dbReference type="NCBI Taxonomy" id="36881"/>
    <lineage>
        <taxon>Eukaryota</taxon>
        <taxon>Viridiplantae</taxon>
        <taxon>Chlorophyta</taxon>
        <taxon>Pyramimonadophyceae</taxon>
        <taxon>Pyramimonadales</taxon>
        <taxon>Pyramimonadaceae</taxon>
        <taxon>Cymbomonas</taxon>
    </lineage>
</organism>
<gene>
    <name evidence="5" type="ORF">CYMTET_22316</name>
</gene>
<accession>A0AAE0G118</accession>
<keyword evidence="1" id="KW-0677">Repeat</keyword>
<evidence type="ECO:0000259" key="4">
    <source>
        <dbReference type="PROSITE" id="PS50222"/>
    </source>
</evidence>
<dbReference type="InterPro" id="IPR002048">
    <property type="entry name" value="EF_hand_dom"/>
</dbReference>
<dbReference type="PROSITE" id="PS50222">
    <property type="entry name" value="EF_HAND_2"/>
    <property type="match status" value="3"/>
</dbReference>
<evidence type="ECO:0000256" key="2">
    <source>
        <dbReference type="ARBA" id="ARBA00022837"/>
    </source>
</evidence>
<dbReference type="EMBL" id="LGRX02011125">
    <property type="protein sequence ID" value="KAK3269235.1"/>
    <property type="molecule type" value="Genomic_DNA"/>
</dbReference>
<feature type="domain" description="EF-hand" evidence="4">
    <location>
        <begin position="128"/>
        <end position="163"/>
    </location>
</feature>
<dbReference type="InterPro" id="IPR051111">
    <property type="entry name" value="Ca-binding_regulatory"/>
</dbReference>
<evidence type="ECO:0000256" key="3">
    <source>
        <dbReference type="SAM" id="MobiDB-lite"/>
    </source>
</evidence>
<name>A0AAE0G118_9CHLO</name>
<reference evidence="5 6" key="1">
    <citation type="journal article" date="2015" name="Genome Biol. Evol.">
        <title>Comparative Genomics of a Bacterivorous Green Alga Reveals Evolutionary Causalities and Consequences of Phago-Mixotrophic Mode of Nutrition.</title>
        <authorList>
            <person name="Burns J.A."/>
            <person name="Paasch A."/>
            <person name="Narechania A."/>
            <person name="Kim E."/>
        </authorList>
    </citation>
    <scope>NUCLEOTIDE SEQUENCE [LARGE SCALE GENOMIC DNA]</scope>
    <source>
        <strain evidence="5 6">PLY_AMNH</strain>
    </source>
</reference>
<evidence type="ECO:0000256" key="1">
    <source>
        <dbReference type="ARBA" id="ARBA00022737"/>
    </source>
</evidence>
<dbReference type="CDD" id="cd00051">
    <property type="entry name" value="EFh"/>
    <property type="match status" value="2"/>
</dbReference>
<dbReference type="Proteomes" id="UP001190700">
    <property type="component" value="Unassembled WGS sequence"/>
</dbReference>
<dbReference type="PANTHER" id="PTHR46311">
    <property type="entry name" value="CALCIUM-BINDING PROTEIN 8-RELATED"/>
    <property type="match status" value="1"/>
</dbReference>
<keyword evidence="6" id="KW-1185">Reference proteome</keyword>
<dbReference type="InterPro" id="IPR018247">
    <property type="entry name" value="EF_Hand_1_Ca_BS"/>
</dbReference>
<protein>
    <recommendedName>
        <fullName evidence="4">EF-hand domain-containing protein</fullName>
    </recommendedName>
</protein>
<feature type="domain" description="EF-hand" evidence="4">
    <location>
        <begin position="165"/>
        <end position="200"/>
    </location>
</feature>
<keyword evidence="2" id="KW-0106">Calcium</keyword>